<dbReference type="GO" id="GO:0016758">
    <property type="term" value="F:hexosyltransferase activity"/>
    <property type="evidence" value="ECO:0007669"/>
    <property type="project" value="TreeGrafter"/>
</dbReference>
<organism evidence="8">
    <name type="scientific">Fervidicoccus fontis</name>
    <dbReference type="NCBI Taxonomy" id="683846"/>
    <lineage>
        <taxon>Archaea</taxon>
        <taxon>Thermoproteota</taxon>
        <taxon>Thermoprotei</taxon>
        <taxon>Fervidicoccales</taxon>
        <taxon>Fervidicoccaceae</taxon>
        <taxon>Fervidicoccus</taxon>
    </lineage>
</organism>
<feature type="transmembrane region" description="Helical" evidence="7">
    <location>
        <begin position="36"/>
        <end position="55"/>
    </location>
</feature>
<evidence type="ECO:0000256" key="3">
    <source>
        <dbReference type="ARBA" id="ARBA00022679"/>
    </source>
</evidence>
<accession>A0A7J3SN78</accession>
<dbReference type="InterPro" id="IPR050321">
    <property type="entry name" value="Glycosyltr_2/OpgH_subfam"/>
</dbReference>
<dbReference type="Gene3D" id="3.90.550.10">
    <property type="entry name" value="Spore Coat Polysaccharide Biosynthesis Protein SpsA, Chain A"/>
    <property type="match status" value="1"/>
</dbReference>
<comment type="caution">
    <text evidence="8">The sequence shown here is derived from an EMBL/GenBank/DDBJ whole genome shotgun (WGS) entry which is preliminary data.</text>
</comment>
<feature type="transmembrane region" description="Helical" evidence="7">
    <location>
        <begin position="458"/>
        <end position="482"/>
    </location>
</feature>
<dbReference type="GO" id="GO:0005886">
    <property type="term" value="C:plasma membrane"/>
    <property type="evidence" value="ECO:0007669"/>
    <property type="project" value="TreeGrafter"/>
</dbReference>
<sequence length="507" mass="57298">MRALNIAFFFSPFFISILLTWLTLSDPALSWLNYGVWLTMVLGAYVFASFFYAYLRTRRYESRYAGVASNLKVAAFVTSFNEDPSIVEETLISARSSLGSRGDVYLLDDSTDPKIAEELRKFCEANGITYVHRVNRKGFKAGAINEALRKYGEKYDLVAIFDADQRPRATFFDAVLPLFADPSIAFVQIPQYYSETEGSKIAMGAKHQQEPFLRVIMRGRSGTSAFSLGSGTVYRVSALRDVGYLDESSITEDVATSVKLHSAGWNSIYYDDFLIWYGEPPMDAAAYIQQQSRWAFGYFQLTGKLLRSKLKFAAFSDYASGLYYWLKEGPLTLIELIAPIIFLSLRRPFMTLDPLVYALAYFPYFAFSIGLFYLAMRGKGYGIKGYFLHQSIEYLAFTGITAAFISYILRKKVPFKVTPKGRGRRSIRAVAPHILISILLAISIILGALWIIVANGSIRYAIAINIFWAAWPLPFLLYAIYFSLTVKPRPSRAEYVAPQSKAKLSKY</sequence>
<dbReference type="Pfam" id="PF13641">
    <property type="entry name" value="Glyco_tranf_2_3"/>
    <property type="match status" value="1"/>
</dbReference>
<keyword evidence="2" id="KW-0328">Glycosyltransferase</keyword>
<evidence type="ECO:0000256" key="5">
    <source>
        <dbReference type="ARBA" id="ARBA00022989"/>
    </source>
</evidence>
<dbReference type="InterPro" id="IPR029044">
    <property type="entry name" value="Nucleotide-diphossugar_trans"/>
</dbReference>
<protein>
    <submittedName>
        <fullName evidence="8">Glycosyltransferase</fullName>
    </submittedName>
</protein>
<keyword evidence="3 8" id="KW-0808">Transferase</keyword>
<dbReference type="EMBL" id="DTLS01000114">
    <property type="protein sequence ID" value="HGZ60349.1"/>
    <property type="molecule type" value="Genomic_DNA"/>
</dbReference>
<reference evidence="8" key="1">
    <citation type="journal article" date="2020" name="mSystems">
        <title>Genome- and Community-Level Interaction Insights into Carbon Utilization and Element Cycling Functions of Hydrothermarchaeota in Hydrothermal Sediment.</title>
        <authorList>
            <person name="Zhou Z."/>
            <person name="Liu Y."/>
            <person name="Xu W."/>
            <person name="Pan J."/>
            <person name="Luo Z.H."/>
            <person name="Li M."/>
        </authorList>
    </citation>
    <scope>NUCLEOTIDE SEQUENCE [LARGE SCALE GENOMIC DNA]</scope>
    <source>
        <strain evidence="8">SpSt-885</strain>
    </source>
</reference>
<evidence type="ECO:0000313" key="8">
    <source>
        <dbReference type="EMBL" id="HGZ60349.1"/>
    </source>
</evidence>
<name>A0A7J3SN78_9CREN</name>
<feature type="transmembrane region" description="Helical" evidence="7">
    <location>
        <begin position="355"/>
        <end position="375"/>
    </location>
</feature>
<comment type="subcellular location">
    <subcellularLocation>
        <location evidence="1">Membrane</location>
        <topology evidence="1">Multi-pass membrane protein</topology>
    </subcellularLocation>
</comment>
<evidence type="ECO:0000256" key="7">
    <source>
        <dbReference type="SAM" id="Phobius"/>
    </source>
</evidence>
<dbReference type="SUPFAM" id="SSF53448">
    <property type="entry name" value="Nucleotide-diphospho-sugar transferases"/>
    <property type="match status" value="1"/>
</dbReference>
<dbReference type="AlphaFoldDB" id="A0A7J3SN78"/>
<feature type="transmembrane region" description="Helical" evidence="7">
    <location>
        <begin position="430"/>
        <end position="452"/>
    </location>
</feature>
<proteinExistence type="predicted"/>
<gene>
    <name evidence="8" type="ORF">ENW83_03995</name>
</gene>
<keyword evidence="6 7" id="KW-0472">Membrane</keyword>
<dbReference type="PANTHER" id="PTHR43867:SF2">
    <property type="entry name" value="CELLULOSE SYNTHASE CATALYTIC SUBUNIT A [UDP-FORMING]"/>
    <property type="match status" value="1"/>
</dbReference>
<keyword evidence="5 7" id="KW-1133">Transmembrane helix</keyword>
<feature type="transmembrane region" description="Helical" evidence="7">
    <location>
        <begin position="387"/>
        <end position="409"/>
    </location>
</feature>
<evidence type="ECO:0000256" key="6">
    <source>
        <dbReference type="ARBA" id="ARBA00023136"/>
    </source>
</evidence>
<keyword evidence="4 7" id="KW-0812">Transmembrane</keyword>
<evidence type="ECO:0000256" key="2">
    <source>
        <dbReference type="ARBA" id="ARBA00022676"/>
    </source>
</evidence>
<dbReference type="CDD" id="cd06421">
    <property type="entry name" value="CESA_CelA_like"/>
    <property type="match status" value="1"/>
</dbReference>
<dbReference type="PANTHER" id="PTHR43867">
    <property type="entry name" value="CELLULOSE SYNTHASE CATALYTIC SUBUNIT A [UDP-FORMING]"/>
    <property type="match status" value="1"/>
</dbReference>
<feature type="transmembrane region" description="Helical" evidence="7">
    <location>
        <begin position="7"/>
        <end position="24"/>
    </location>
</feature>
<evidence type="ECO:0000256" key="1">
    <source>
        <dbReference type="ARBA" id="ARBA00004141"/>
    </source>
</evidence>
<evidence type="ECO:0000256" key="4">
    <source>
        <dbReference type="ARBA" id="ARBA00022692"/>
    </source>
</evidence>